<dbReference type="OrthoDB" id="17560at2759"/>
<dbReference type="Pfam" id="PF01738">
    <property type="entry name" value="DLH"/>
    <property type="match status" value="1"/>
</dbReference>
<evidence type="ECO:0000313" key="3">
    <source>
        <dbReference type="Proteomes" id="UP000769157"/>
    </source>
</evidence>
<reference evidence="2" key="1">
    <citation type="journal article" date="2021" name="Open Biol.">
        <title>Shared evolutionary footprints suggest mitochondrial oxidative damage underlies multiple complex I losses in fungi.</title>
        <authorList>
            <person name="Schikora-Tamarit M.A."/>
            <person name="Marcet-Houben M."/>
            <person name="Nosek J."/>
            <person name="Gabaldon T."/>
        </authorList>
    </citation>
    <scope>NUCLEOTIDE SEQUENCE</scope>
    <source>
        <strain evidence="2">CBS6075</strain>
    </source>
</reference>
<feature type="domain" description="Dienelactone hydrolase" evidence="1">
    <location>
        <begin position="37"/>
        <end position="235"/>
    </location>
</feature>
<dbReference type="InterPro" id="IPR029058">
    <property type="entry name" value="AB_hydrolase_fold"/>
</dbReference>
<dbReference type="Proteomes" id="UP000769157">
    <property type="component" value="Unassembled WGS sequence"/>
</dbReference>
<name>A0A9P8P9D9_9ASCO</name>
<dbReference type="Gene3D" id="3.40.50.1820">
    <property type="entry name" value="alpha/beta hydrolase"/>
    <property type="match status" value="1"/>
</dbReference>
<evidence type="ECO:0000313" key="2">
    <source>
        <dbReference type="EMBL" id="KAH3667197.1"/>
    </source>
</evidence>
<dbReference type="EMBL" id="JAEUBE010000183">
    <property type="protein sequence ID" value="KAH3667197.1"/>
    <property type="molecule type" value="Genomic_DNA"/>
</dbReference>
<dbReference type="GO" id="GO:0016787">
    <property type="term" value="F:hydrolase activity"/>
    <property type="evidence" value="ECO:0007669"/>
    <property type="project" value="InterPro"/>
</dbReference>
<dbReference type="InterPro" id="IPR002925">
    <property type="entry name" value="Dienelactn_hydro"/>
</dbReference>
<reference evidence="2" key="2">
    <citation type="submission" date="2021-01" db="EMBL/GenBank/DDBJ databases">
        <authorList>
            <person name="Schikora-Tamarit M.A."/>
        </authorList>
    </citation>
    <scope>NUCLEOTIDE SEQUENCE</scope>
    <source>
        <strain evidence="2">CBS6075</strain>
    </source>
</reference>
<proteinExistence type="predicted"/>
<accession>A0A9P8P9D9</accession>
<sequence>MVSIQTNHEVLTCKEGEPKGEFTKIGNFGVYKTGSASDKVLAIFPDIYGYRLNNVKLIADRFAENLGIQVFILDLFDEDPITEKSDRGAWLTKHSPDKKTPLVKEFLAEVKKTLSPKFLAAIGYCYGAKFVFENLTKDSLLDVGAVAHPSFTQVSDVESLEKPLVISLAEHDEYFSDDLRAKTLEILQKKNIRYQIDLYSGTSHGFSVRGDLSDPVIKYAVEKALLDQIHWFRSFIN</sequence>
<keyword evidence="3" id="KW-1185">Reference proteome</keyword>
<dbReference type="PANTHER" id="PTHR17630:SF44">
    <property type="entry name" value="PROTEIN AIM2"/>
    <property type="match status" value="1"/>
</dbReference>
<dbReference type="SUPFAM" id="SSF53474">
    <property type="entry name" value="alpha/beta-Hydrolases"/>
    <property type="match status" value="1"/>
</dbReference>
<comment type="caution">
    <text evidence="2">The sequence shown here is derived from an EMBL/GenBank/DDBJ whole genome shotgun (WGS) entry which is preliminary data.</text>
</comment>
<dbReference type="AlphaFoldDB" id="A0A9P8P9D9"/>
<dbReference type="PANTHER" id="PTHR17630">
    <property type="entry name" value="DIENELACTONE HYDROLASE"/>
    <property type="match status" value="1"/>
</dbReference>
<protein>
    <recommendedName>
        <fullName evidence="1">Dienelactone hydrolase domain-containing protein</fullName>
    </recommendedName>
</protein>
<dbReference type="GeneID" id="70234813"/>
<organism evidence="2 3">
    <name type="scientific">Ogataea philodendri</name>
    <dbReference type="NCBI Taxonomy" id="1378263"/>
    <lineage>
        <taxon>Eukaryota</taxon>
        <taxon>Fungi</taxon>
        <taxon>Dikarya</taxon>
        <taxon>Ascomycota</taxon>
        <taxon>Saccharomycotina</taxon>
        <taxon>Pichiomycetes</taxon>
        <taxon>Pichiales</taxon>
        <taxon>Pichiaceae</taxon>
        <taxon>Ogataea</taxon>
    </lineage>
</organism>
<evidence type="ECO:0000259" key="1">
    <source>
        <dbReference type="Pfam" id="PF01738"/>
    </source>
</evidence>
<dbReference type="RefSeq" id="XP_046062009.1">
    <property type="nucleotide sequence ID" value="XM_046203760.1"/>
</dbReference>
<gene>
    <name evidence="2" type="ORF">OGAPHI_002846</name>
</gene>